<dbReference type="Proteomes" id="UP000031549">
    <property type="component" value="Unassembled WGS sequence"/>
</dbReference>
<name>A0A846HH87_9CYAN</name>
<proteinExistence type="predicted"/>
<evidence type="ECO:0000313" key="1">
    <source>
        <dbReference type="EMBL" id="NEU76705.1"/>
    </source>
</evidence>
<comment type="caution">
    <text evidence="1">The sequence shown here is derived from an EMBL/GenBank/DDBJ whole genome shotgun (WGS) entry which is preliminary data.</text>
</comment>
<organism evidence="1 2">
    <name type="scientific">Hassallia byssoidea VB512170</name>
    <dbReference type="NCBI Taxonomy" id="1304833"/>
    <lineage>
        <taxon>Bacteria</taxon>
        <taxon>Bacillati</taxon>
        <taxon>Cyanobacteriota</taxon>
        <taxon>Cyanophyceae</taxon>
        <taxon>Nostocales</taxon>
        <taxon>Tolypothrichaceae</taxon>
        <taxon>Hassallia</taxon>
    </lineage>
</organism>
<protein>
    <submittedName>
        <fullName evidence="1">Uncharacterized protein</fullName>
    </submittedName>
</protein>
<evidence type="ECO:0000313" key="2">
    <source>
        <dbReference type="Proteomes" id="UP000031549"/>
    </source>
</evidence>
<reference evidence="1 2" key="1">
    <citation type="journal article" date="2015" name="Genome Announc.">
        <title>Draft Genome Sequence of Cyanobacterium Hassallia byssoidea Strain VB512170, Isolated from Monuments in India.</title>
        <authorList>
            <person name="Singh D."/>
            <person name="Chandrababunaidu M.M."/>
            <person name="Panda A."/>
            <person name="Sen D."/>
            <person name="Bhattacharyya S."/>
            <person name="Adhikary S.P."/>
            <person name="Tripathy S."/>
        </authorList>
    </citation>
    <scope>NUCLEOTIDE SEQUENCE [LARGE SCALE GENOMIC DNA]</scope>
    <source>
        <strain evidence="1 2">VB512170</strain>
    </source>
</reference>
<sequence length="144" mass="16292">MRKDLSLQFLPYTLVSALGLGLLFLPQFISVRQNLVQAAAESEILTTENINRDRIKQRAQTAALMRKSGLLPEGKTLTILDYVDNPKRPPGIAKKRLNAYLSDEVVHVYDETRTCIGVIKNRQFLWKREHAATCVDAPVINTEE</sequence>
<dbReference type="EMBL" id="JTCM02000127">
    <property type="protein sequence ID" value="NEU76705.1"/>
    <property type="molecule type" value="Genomic_DNA"/>
</dbReference>
<dbReference type="RefSeq" id="WP_039740797.1">
    <property type="nucleotide sequence ID" value="NZ_JTCM02000127.1"/>
</dbReference>
<gene>
    <name evidence="1" type="ORF">PI95_030405</name>
</gene>
<accession>A0A846HH87</accession>
<dbReference type="AlphaFoldDB" id="A0A846HH87"/>
<keyword evidence="2" id="KW-1185">Reference proteome</keyword>